<keyword evidence="4" id="KW-1185">Reference proteome</keyword>
<reference evidence="3 4" key="1">
    <citation type="submission" date="2019-02" db="EMBL/GenBank/DDBJ databases">
        <title>Deep-cultivation of Planctomycetes and their phenomic and genomic characterization uncovers novel biology.</title>
        <authorList>
            <person name="Wiegand S."/>
            <person name="Jogler M."/>
            <person name="Boedeker C."/>
            <person name="Pinto D."/>
            <person name="Vollmers J."/>
            <person name="Rivas-Marin E."/>
            <person name="Kohn T."/>
            <person name="Peeters S.H."/>
            <person name="Heuer A."/>
            <person name="Rast P."/>
            <person name="Oberbeckmann S."/>
            <person name="Bunk B."/>
            <person name="Jeske O."/>
            <person name="Meyerdierks A."/>
            <person name="Storesund J.E."/>
            <person name="Kallscheuer N."/>
            <person name="Luecker S."/>
            <person name="Lage O.M."/>
            <person name="Pohl T."/>
            <person name="Merkel B.J."/>
            <person name="Hornburger P."/>
            <person name="Mueller R.-W."/>
            <person name="Bruemmer F."/>
            <person name="Labrenz M."/>
            <person name="Spormann A.M."/>
            <person name="Op Den Camp H."/>
            <person name="Overmann J."/>
            <person name="Amann R."/>
            <person name="Jetten M.S.M."/>
            <person name="Mascher T."/>
            <person name="Medema M.H."/>
            <person name="Devos D.P."/>
            <person name="Kaster A.-K."/>
            <person name="Ovreas L."/>
            <person name="Rohde M."/>
            <person name="Galperin M.Y."/>
            <person name="Jogler C."/>
        </authorList>
    </citation>
    <scope>NUCLEOTIDE SEQUENCE [LARGE SCALE GENOMIC DNA]</scope>
    <source>
        <strain evidence="3 4">Pla108</strain>
    </source>
</reference>
<sequence precursor="true">MRGALQAIAVVAASLLFVGYAPAQFKIDFDLEFDGPIPPDQNPGGTTGMYQFHGPTGNVNFPTYNLGFSHAIVSDGNGGFAYEQTVDSSGLATQVGTFPPNPQPPGYFYTGGGGGFFVPNDSGMTGLGEDDPANYRFSWDLSLDGQLSEVPLYFNFGQFDADYEVTYGIDANSDGDMLDGANTYVVSDIPVSLAMTAGFQPWSTTLNVGAATATGDTGVLPEHIVFDNENSIYFSWYFGHTEFGFDNDNTVLFDNIAVDFTAVTPIPGDYNLDGSVDAADYTVWRDNLNGSNDVLSGNGDESGPSAGVVDQADYDYWAANYGSTGGATAIGVPEPGSLLLAGLALVGASRRRNRTV</sequence>
<name>A0A5C5ZZA9_9BACT</name>
<dbReference type="NCBIfam" id="TIGR02595">
    <property type="entry name" value="PEP_CTERM"/>
    <property type="match status" value="1"/>
</dbReference>
<dbReference type="AlphaFoldDB" id="A0A5C5ZZA9"/>
<dbReference type="EMBL" id="SJPR01000009">
    <property type="protein sequence ID" value="TWT92912.1"/>
    <property type="molecule type" value="Genomic_DNA"/>
</dbReference>
<organism evidence="3 4">
    <name type="scientific">Botrimarina colliarenosi</name>
    <dbReference type="NCBI Taxonomy" id="2528001"/>
    <lineage>
        <taxon>Bacteria</taxon>
        <taxon>Pseudomonadati</taxon>
        <taxon>Planctomycetota</taxon>
        <taxon>Planctomycetia</taxon>
        <taxon>Pirellulales</taxon>
        <taxon>Lacipirellulaceae</taxon>
        <taxon>Botrimarina</taxon>
    </lineage>
</organism>
<evidence type="ECO:0000259" key="2">
    <source>
        <dbReference type="Pfam" id="PF07589"/>
    </source>
</evidence>
<dbReference type="InterPro" id="IPR013424">
    <property type="entry name" value="Ice-binding_C"/>
</dbReference>
<feature type="chain" id="PRO_5022846255" description="Ice-binding protein C-terminal domain-containing protein" evidence="1">
    <location>
        <begin position="24"/>
        <end position="356"/>
    </location>
</feature>
<feature type="signal peptide" evidence="1">
    <location>
        <begin position="1"/>
        <end position="23"/>
    </location>
</feature>
<evidence type="ECO:0000256" key="1">
    <source>
        <dbReference type="SAM" id="SignalP"/>
    </source>
</evidence>
<keyword evidence="1" id="KW-0732">Signal</keyword>
<gene>
    <name evidence="3" type="ORF">Pla108_40520</name>
</gene>
<evidence type="ECO:0000313" key="4">
    <source>
        <dbReference type="Proteomes" id="UP000317421"/>
    </source>
</evidence>
<protein>
    <recommendedName>
        <fullName evidence="2">Ice-binding protein C-terminal domain-containing protein</fullName>
    </recommendedName>
</protein>
<evidence type="ECO:0000313" key="3">
    <source>
        <dbReference type="EMBL" id="TWT92912.1"/>
    </source>
</evidence>
<dbReference type="OrthoDB" id="244475at2"/>
<dbReference type="RefSeq" id="WP_146446724.1">
    <property type="nucleotide sequence ID" value="NZ_SJPR01000009.1"/>
</dbReference>
<dbReference type="Proteomes" id="UP000317421">
    <property type="component" value="Unassembled WGS sequence"/>
</dbReference>
<comment type="caution">
    <text evidence="3">The sequence shown here is derived from an EMBL/GenBank/DDBJ whole genome shotgun (WGS) entry which is preliminary data.</text>
</comment>
<proteinExistence type="predicted"/>
<feature type="domain" description="Ice-binding protein C-terminal" evidence="2">
    <location>
        <begin position="332"/>
        <end position="352"/>
    </location>
</feature>
<dbReference type="Pfam" id="PF07589">
    <property type="entry name" value="PEP-CTERM"/>
    <property type="match status" value="1"/>
</dbReference>
<accession>A0A5C5ZZA9</accession>